<dbReference type="PANTHER" id="PTHR43471">
    <property type="entry name" value="ABC TRANSPORTER PERMEASE"/>
    <property type="match status" value="1"/>
</dbReference>
<comment type="caution">
    <text evidence="2">The sequence shown here is derived from an EMBL/GenBank/DDBJ whole genome shotgun (WGS) entry which is preliminary data.</text>
</comment>
<dbReference type="OrthoDB" id="184009at2"/>
<dbReference type="Pfam" id="PF12040">
    <property type="entry name" value="DUF3526"/>
    <property type="match status" value="1"/>
</dbReference>
<keyword evidence="3" id="KW-1185">Reference proteome</keyword>
<accession>A0A086P7E6</accession>
<feature type="transmembrane region" description="Helical" evidence="1">
    <location>
        <begin position="128"/>
        <end position="150"/>
    </location>
</feature>
<evidence type="ECO:0000256" key="1">
    <source>
        <dbReference type="SAM" id="Phobius"/>
    </source>
</evidence>
<dbReference type="eggNOG" id="COG1277">
    <property type="taxonomic scope" value="Bacteria"/>
</dbReference>
<dbReference type="PANTHER" id="PTHR43471:SF1">
    <property type="entry name" value="ABC TRANSPORTER PERMEASE PROTEIN NOSY-RELATED"/>
    <property type="match status" value="1"/>
</dbReference>
<feature type="transmembrane region" description="Helical" evidence="1">
    <location>
        <begin position="171"/>
        <end position="198"/>
    </location>
</feature>
<protein>
    <submittedName>
        <fullName evidence="2">Membrane protein</fullName>
    </submittedName>
</protein>
<dbReference type="STRING" id="76947.GCA_002080435_01497"/>
<feature type="transmembrane region" description="Helical" evidence="1">
    <location>
        <begin position="451"/>
        <end position="472"/>
    </location>
</feature>
<dbReference type="GO" id="GO:0005886">
    <property type="term" value="C:plasma membrane"/>
    <property type="evidence" value="ECO:0007669"/>
    <property type="project" value="UniProtKB-SubCell"/>
</dbReference>
<feature type="transmembrane region" description="Helical" evidence="1">
    <location>
        <begin position="240"/>
        <end position="259"/>
    </location>
</feature>
<dbReference type="Proteomes" id="UP000024284">
    <property type="component" value="Unassembled WGS sequence"/>
</dbReference>
<dbReference type="InterPro" id="IPR021913">
    <property type="entry name" value="DUF3526"/>
</dbReference>
<dbReference type="RefSeq" id="WP_037467528.1">
    <property type="nucleotide sequence ID" value="NZ_BCZD01000044.1"/>
</dbReference>
<reference evidence="2" key="1">
    <citation type="submission" date="2014-08" db="EMBL/GenBank/DDBJ databases">
        <title>Draft genome sequences of Sphingobium herbicidovorans.</title>
        <authorList>
            <person name="Gan H.M."/>
            <person name="Gan H.Y."/>
            <person name="Savka M.A."/>
        </authorList>
    </citation>
    <scope>NUCLEOTIDE SEQUENCE [LARGE SCALE GENOMIC DNA]</scope>
    <source>
        <strain evidence="2">NBRC 16415</strain>
    </source>
</reference>
<evidence type="ECO:0000313" key="3">
    <source>
        <dbReference type="Proteomes" id="UP000024284"/>
    </source>
</evidence>
<name>A0A086P7E6_SPHHM</name>
<keyword evidence="1" id="KW-1133">Transmembrane helix</keyword>
<gene>
    <name evidence="2" type="ORF">BV98_002900</name>
</gene>
<dbReference type="EMBL" id="JFZA02000033">
    <property type="protein sequence ID" value="KFG89314.1"/>
    <property type="molecule type" value="Genomic_DNA"/>
</dbReference>
<keyword evidence="1" id="KW-0472">Membrane</keyword>
<proteinExistence type="predicted"/>
<feature type="transmembrane region" description="Helical" evidence="1">
    <location>
        <begin position="210"/>
        <end position="233"/>
    </location>
</feature>
<evidence type="ECO:0000313" key="2">
    <source>
        <dbReference type="EMBL" id="KFG89314.1"/>
    </source>
</evidence>
<organism evidence="2 3">
    <name type="scientific">Sphingobium herbicidovorans (strain ATCC 700291 / DSM 11019 / CCUG 56400 / KCTC 2939 / LMG 18315 / NBRC 16415 / MH)</name>
    <name type="common">Sphingomonas herbicidovorans</name>
    <dbReference type="NCBI Taxonomy" id="1219045"/>
    <lineage>
        <taxon>Bacteria</taxon>
        <taxon>Pseudomonadati</taxon>
        <taxon>Pseudomonadota</taxon>
        <taxon>Alphaproteobacteria</taxon>
        <taxon>Sphingomonadales</taxon>
        <taxon>Sphingomonadaceae</taxon>
        <taxon>Sphingobium</taxon>
    </lineage>
</organism>
<keyword evidence="1" id="KW-0812">Transmembrane</keyword>
<dbReference type="Pfam" id="PF12679">
    <property type="entry name" value="ABC2_membrane_2"/>
    <property type="match status" value="1"/>
</dbReference>
<dbReference type="AlphaFoldDB" id="A0A086P7E6"/>
<dbReference type="GO" id="GO:0140359">
    <property type="term" value="F:ABC-type transporter activity"/>
    <property type="evidence" value="ECO:0007669"/>
    <property type="project" value="InterPro"/>
</dbReference>
<sequence>MSAVTLIARDELRLMRRNRVAVVAFALLVLLTLAAALISWSHQQSITQTRARFQAQAAKEFETQPDRHPHRMVHFGNFVFRPLGLLAAFDPGVDAFTGNSMFLEGHRQNSANFGDVRQSSMLVRFGQLTPAFVLQVIAPLLLIFLGYGAVARERERGTLRQMLVQGVSARAVVMGKLLALGVVAALVGLPAMIAFLLIAGQPGALAGPMLVIALGYAAYLALWAIIVILMSALARRGRDALLALLALWVVLVILLPRIAPDVAAQAHALPTRLETDIAIARDLHKLGDSHNPDDPFFKAFKEKTLRQYGVTRVEDLPVNYSGLLAMEGEKLTSGLFDDYADRSFAIQAAQTRLNDGFGIISPAIALKRLSMAAAGTDLTGHRRFMTQAEAYRYDMVQRLNRLQAEAVSYANDTAKDAGADRRKRISAGHWETIPQFQFKPARAADLVKASLPGLGLLLAWLVIAALALLPVARHLQKARP</sequence>
<dbReference type="PATRIC" id="fig|1219045.3.peg.2940"/>